<name>A0ABN0NMF0_9GAMM</name>
<sequence length="82" mass="9217">MSHKTRVWLTQLLAMSVLFISTISLAANKATEIDSFIQGFHELKQFNGNVLVAKHGEVILKKAMVTQTLNGILKTHHRPSFE</sequence>
<dbReference type="Proteomes" id="UP000016534">
    <property type="component" value="Unassembled WGS sequence"/>
</dbReference>
<feature type="signal peptide" evidence="1">
    <location>
        <begin position="1"/>
        <end position="26"/>
    </location>
</feature>
<evidence type="ECO:0000256" key="1">
    <source>
        <dbReference type="SAM" id="SignalP"/>
    </source>
</evidence>
<organism evidence="2 3">
    <name type="scientific">Pseudoalteromonas undina</name>
    <dbReference type="NCBI Taxonomy" id="43660"/>
    <lineage>
        <taxon>Bacteria</taxon>
        <taxon>Pseudomonadati</taxon>
        <taxon>Pseudomonadota</taxon>
        <taxon>Gammaproteobacteria</taxon>
        <taxon>Alteromonadales</taxon>
        <taxon>Pseudoalteromonadaceae</taxon>
        <taxon>Pseudoalteromonas</taxon>
    </lineage>
</organism>
<dbReference type="EMBL" id="AHCF02000002">
    <property type="protein sequence ID" value="ERG62635.1"/>
    <property type="molecule type" value="Genomic_DNA"/>
</dbReference>
<keyword evidence="1" id="KW-0732">Signal</keyword>
<accession>A0ABN0NMF0</accession>
<gene>
    <name evidence="2" type="ORF">PUND_00607</name>
</gene>
<evidence type="ECO:0000313" key="3">
    <source>
        <dbReference type="Proteomes" id="UP000016534"/>
    </source>
</evidence>
<reference evidence="2" key="1">
    <citation type="journal article" date="2012" name="J. Bacteriol.">
        <title>Genome sequences of type strains of seven species of the marine bacterium Pseudoalteromonas.</title>
        <authorList>
            <person name="Xie B.B."/>
            <person name="Shu Y.L."/>
            <person name="Qin Q.L."/>
            <person name="Rong J.C."/>
            <person name="Zhang X.Y."/>
            <person name="Chen X.L."/>
            <person name="Shi M."/>
            <person name="He H.L."/>
            <person name="Zhou B.C."/>
            <person name="Zhang Y.Z."/>
        </authorList>
    </citation>
    <scope>NUCLEOTIDE SEQUENCE [LARGE SCALE GENOMIC DNA]</scope>
    <source>
        <strain evidence="2">NCIMB 2128</strain>
    </source>
</reference>
<protein>
    <submittedName>
        <fullName evidence="2">Beta-lactamase</fullName>
    </submittedName>
</protein>
<comment type="caution">
    <text evidence="2">The sequence shown here is derived from an EMBL/GenBank/DDBJ whole genome shotgun (WGS) entry which is preliminary data.</text>
</comment>
<reference evidence="2" key="2">
    <citation type="submission" date="2013-04" db="EMBL/GenBank/DDBJ databases">
        <title>Genome sequence of Pseudoalteromonas undina.</title>
        <authorList>
            <person name="Xie B.-B."/>
            <person name="Rong J.-C."/>
            <person name="Qin Q.-L."/>
            <person name="Shu Y.-L."/>
            <person name="Zhang Y.-Z."/>
        </authorList>
    </citation>
    <scope>NUCLEOTIDE SEQUENCE</scope>
    <source>
        <strain evidence="2">NCIMB 2128</strain>
    </source>
</reference>
<evidence type="ECO:0000313" key="2">
    <source>
        <dbReference type="EMBL" id="ERG62635.1"/>
    </source>
</evidence>
<keyword evidence="3" id="KW-1185">Reference proteome</keyword>
<feature type="chain" id="PRO_5046417026" evidence="1">
    <location>
        <begin position="27"/>
        <end position="82"/>
    </location>
</feature>
<proteinExistence type="predicted"/>